<dbReference type="Pfam" id="PF02687">
    <property type="entry name" value="FtsX"/>
    <property type="match status" value="1"/>
</dbReference>
<dbReference type="GO" id="GO:0044874">
    <property type="term" value="P:lipoprotein localization to outer membrane"/>
    <property type="evidence" value="ECO:0007669"/>
    <property type="project" value="TreeGrafter"/>
</dbReference>
<keyword evidence="3" id="KW-1003">Cell membrane</keyword>
<dbReference type="RefSeq" id="WP_136005777.1">
    <property type="nucleotide sequence ID" value="NZ_SRYW01000011.1"/>
</dbReference>
<evidence type="ECO:0000256" key="6">
    <source>
        <dbReference type="ARBA" id="ARBA00023136"/>
    </source>
</evidence>
<evidence type="ECO:0000313" key="9">
    <source>
        <dbReference type="EMBL" id="TGY33208.1"/>
    </source>
</evidence>
<feature type="transmembrane region" description="Helical" evidence="7">
    <location>
        <begin position="254"/>
        <end position="279"/>
    </location>
</feature>
<comment type="similarity">
    <text evidence="2">Belongs to the ABC-4 integral membrane protein family. LolC/E subfamily.</text>
</comment>
<evidence type="ECO:0000256" key="1">
    <source>
        <dbReference type="ARBA" id="ARBA00004651"/>
    </source>
</evidence>
<dbReference type="PANTHER" id="PTHR30489:SF0">
    <property type="entry name" value="LIPOPROTEIN-RELEASING SYSTEM TRANSMEMBRANE PROTEIN LOLE"/>
    <property type="match status" value="1"/>
</dbReference>
<comment type="subcellular location">
    <subcellularLocation>
        <location evidence="1">Cell membrane</location>
        <topology evidence="1">Multi-pass membrane protein</topology>
    </subcellularLocation>
</comment>
<dbReference type="Proteomes" id="UP000306631">
    <property type="component" value="Unassembled WGS sequence"/>
</dbReference>
<dbReference type="InterPro" id="IPR003838">
    <property type="entry name" value="ABC3_permease_C"/>
</dbReference>
<sequence>MYASVEIALLWLRGHPSRLIHLVASLAIATCSWLVLSTIASTISERAAHGQSEAIVVMAERKGRPLPLGHIATMEALHGVADVAYMTFLPVMCREPSTIATLNAWHIPTDRLRAVLGENTPVDAIRSWQAADGNLLVGSRLARECGWTAGVTIEPINAFNGSRVRVTITSVLPPGLGGSGDQIAYAHYRYIDRMSPPQDGGTFRVARVYPRKGVSAAALAATVETALAHGTEPVEATPSAEAESLMARFESVGVLLWGVAAAMGTSTLLLFASAFAHAAAKRRASIAVLLALGFRHRQIRYGSALEIAAVVMAGTAVGAAAGYALLHAIAPLTSLHLGGTRITAGPCIAIAAGGGVLWLLSALAPLLAVGGVQPTDMNAA</sequence>
<feature type="transmembrane region" description="Helical" evidence="7">
    <location>
        <begin position="347"/>
        <end position="368"/>
    </location>
</feature>
<proteinExistence type="inferred from homology"/>
<gene>
    <name evidence="9" type="ORF">E5352_13450</name>
</gene>
<dbReference type="InterPro" id="IPR051447">
    <property type="entry name" value="Lipoprotein-release_system"/>
</dbReference>
<feature type="domain" description="ABC3 transporter permease C-terminal" evidence="8">
    <location>
        <begin position="261"/>
        <end position="369"/>
    </location>
</feature>
<evidence type="ECO:0000256" key="2">
    <source>
        <dbReference type="ARBA" id="ARBA00005236"/>
    </source>
</evidence>
<keyword evidence="6 7" id="KW-0472">Membrane</keyword>
<evidence type="ECO:0000256" key="7">
    <source>
        <dbReference type="SAM" id="Phobius"/>
    </source>
</evidence>
<name>A0A4S2CW51_STEMA</name>
<feature type="transmembrane region" description="Helical" evidence="7">
    <location>
        <begin position="299"/>
        <end position="326"/>
    </location>
</feature>
<comment type="caution">
    <text evidence="9">The sequence shown here is derived from an EMBL/GenBank/DDBJ whole genome shotgun (WGS) entry which is preliminary data.</text>
</comment>
<accession>A0A4S2CW51</accession>
<evidence type="ECO:0000313" key="10">
    <source>
        <dbReference type="Proteomes" id="UP000306631"/>
    </source>
</evidence>
<evidence type="ECO:0000256" key="5">
    <source>
        <dbReference type="ARBA" id="ARBA00022989"/>
    </source>
</evidence>
<organism evidence="9 10">
    <name type="scientific">Stenotrophomonas maltophilia</name>
    <name type="common">Pseudomonas maltophilia</name>
    <name type="synonym">Xanthomonas maltophilia</name>
    <dbReference type="NCBI Taxonomy" id="40324"/>
    <lineage>
        <taxon>Bacteria</taxon>
        <taxon>Pseudomonadati</taxon>
        <taxon>Pseudomonadota</taxon>
        <taxon>Gammaproteobacteria</taxon>
        <taxon>Lysobacterales</taxon>
        <taxon>Lysobacteraceae</taxon>
        <taxon>Stenotrophomonas</taxon>
        <taxon>Stenotrophomonas maltophilia group</taxon>
    </lineage>
</organism>
<dbReference type="OrthoDB" id="251089at2"/>
<dbReference type="GO" id="GO:0098797">
    <property type="term" value="C:plasma membrane protein complex"/>
    <property type="evidence" value="ECO:0007669"/>
    <property type="project" value="TreeGrafter"/>
</dbReference>
<evidence type="ECO:0000259" key="8">
    <source>
        <dbReference type="Pfam" id="PF02687"/>
    </source>
</evidence>
<protein>
    <submittedName>
        <fullName evidence="9">FtsX-like permease family protein</fullName>
    </submittedName>
</protein>
<keyword evidence="4 7" id="KW-0812">Transmembrane</keyword>
<evidence type="ECO:0000256" key="3">
    <source>
        <dbReference type="ARBA" id="ARBA00022475"/>
    </source>
</evidence>
<dbReference type="PANTHER" id="PTHR30489">
    <property type="entry name" value="LIPOPROTEIN-RELEASING SYSTEM TRANSMEMBRANE PROTEIN LOLE"/>
    <property type="match status" value="1"/>
</dbReference>
<dbReference type="EMBL" id="SRYW01000011">
    <property type="protein sequence ID" value="TGY33208.1"/>
    <property type="molecule type" value="Genomic_DNA"/>
</dbReference>
<keyword evidence="5 7" id="KW-1133">Transmembrane helix</keyword>
<reference evidence="9 10" key="1">
    <citation type="submission" date="2019-04" db="EMBL/GenBank/DDBJ databases">
        <title>Microbes associate with the intestines of laboratory mice.</title>
        <authorList>
            <person name="Navarre W."/>
            <person name="Wong E."/>
            <person name="Huang K."/>
            <person name="Tropini C."/>
            <person name="Ng K."/>
            <person name="Yu B."/>
        </authorList>
    </citation>
    <scope>NUCLEOTIDE SEQUENCE [LARGE SCALE GENOMIC DNA]</scope>
    <source>
        <strain evidence="9 10">NM62_B4-13</strain>
    </source>
</reference>
<dbReference type="AlphaFoldDB" id="A0A4S2CW51"/>
<evidence type="ECO:0000256" key="4">
    <source>
        <dbReference type="ARBA" id="ARBA00022692"/>
    </source>
</evidence>